<evidence type="ECO:0000256" key="1">
    <source>
        <dbReference type="ARBA" id="ARBA00022729"/>
    </source>
</evidence>
<gene>
    <name evidence="4" type="ORF">AB0C36_37100</name>
</gene>
<name>A0ABV3DVC1_9ACTN</name>
<sequence length="319" mass="33104">MIRKLATATAAVAAAIVLAVPSSATAATDEYAGVGSDTTQDVMRALSEEYALDNPDYLWTSIDAGSTSQTVQNLGTCPGVTYSAGSPAPNGSSAGITALLNDTVNCIDYARSSRPLKPAEDVTLDAVRLGGDSVSWAALPQANGGYAPNPMNLSLENLRKIYKCEITNWSQVPNGKAGGGTIVRYYPQSGSGTRDFFTTGILGFDPTNLATGSCTTQPVIVQENRGNQVAAGDRATAILPYSKAAWTAQSNSGITGVPDSRAQFALGTVDGVAAGASGFVGNRDVYNVYKTATAPQVLKDFLNWAATQNTIKATYGFTT</sequence>
<dbReference type="InterPro" id="IPR050811">
    <property type="entry name" value="Phosphate_ABC_transporter"/>
</dbReference>
<evidence type="ECO:0000259" key="3">
    <source>
        <dbReference type="Pfam" id="PF12849"/>
    </source>
</evidence>
<protein>
    <submittedName>
        <fullName evidence="4">Substrate-binding domain-containing protein</fullName>
    </submittedName>
</protein>
<keyword evidence="1 2" id="KW-0732">Signal</keyword>
<dbReference type="Gene3D" id="3.40.190.10">
    <property type="entry name" value="Periplasmic binding protein-like II"/>
    <property type="match status" value="2"/>
</dbReference>
<reference evidence="4 5" key="1">
    <citation type="submission" date="2024-06" db="EMBL/GenBank/DDBJ databases">
        <title>The Natural Products Discovery Center: Release of the First 8490 Sequenced Strains for Exploring Actinobacteria Biosynthetic Diversity.</title>
        <authorList>
            <person name="Kalkreuter E."/>
            <person name="Kautsar S.A."/>
            <person name="Yang D."/>
            <person name="Bader C.D."/>
            <person name="Teijaro C.N."/>
            <person name="Fluegel L."/>
            <person name="Davis C.M."/>
            <person name="Simpson J.R."/>
            <person name="Lauterbach L."/>
            <person name="Steele A.D."/>
            <person name="Gui C."/>
            <person name="Meng S."/>
            <person name="Li G."/>
            <person name="Viehrig K."/>
            <person name="Ye F."/>
            <person name="Su P."/>
            <person name="Kiefer A.F."/>
            <person name="Nichols A."/>
            <person name="Cepeda A.J."/>
            <person name="Yan W."/>
            <person name="Fan B."/>
            <person name="Jiang Y."/>
            <person name="Adhikari A."/>
            <person name="Zheng C.-J."/>
            <person name="Schuster L."/>
            <person name="Cowan T.M."/>
            <person name="Smanski M.J."/>
            <person name="Chevrette M.G."/>
            <person name="De Carvalho L.P.S."/>
            <person name="Shen B."/>
        </authorList>
    </citation>
    <scope>NUCLEOTIDE SEQUENCE [LARGE SCALE GENOMIC DNA]</scope>
    <source>
        <strain evidence="4 5">NPDC048946</strain>
    </source>
</reference>
<evidence type="ECO:0000313" key="4">
    <source>
        <dbReference type="EMBL" id="MEU8139104.1"/>
    </source>
</evidence>
<organism evidence="4 5">
    <name type="scientific">Streptodolium elevatio</name>
    <dbReference type="NCBI Taxonomy" id="3157996"/>
    <lineage>
        <taxon>Bacteria</taxon>
        <taxon>Bacillati</taxon>
        <taxon>Actinomycetota</taxon>
        <taxon>Actinomycetes</taxon>
        <taxon>Kitasatosporales</taxon>
        <taxon>Streptomycetaceae</taxon>
        <taxon>Streptodolium</taxon>
    </lineage>
</organism>
<feature type="chain" id="PRO_5046043398" evidence="2">
    <location>
        <begin position="27"/>
        <end position="319"/>
    </location>
</feature>
<comment type="caution">
    <text evidence="4">The sequence shown here is derived from an EMBL/GenBank/DDBJ whole genome shotgun (WGS) entry which is preliminary data.</text>
</comment>
<evidence type="ECO:0000313" key="5">
    <source>
        <dbReference type="Proteomes" id="UP001551482"/>
    </source>
</evidence>
<dbReference type="EMBL" id="JBEZFP010000154">
    <property type="protein sequence ID" value="MEU8139104.1"/>
    <property type="molecule type" value="Genomic_DNA"/>
</dbReference>
<dbReference type="InterPro" id="IPR024370">
    <property type="entry name" value="PBP_domain"/>
</dbReference>
<proteinExistence type="predicted"/>
<dbReference type="PANTHER" id="PTHR30570:SF1">
    <property type="entry name" value="PHOSPHATE-BINDING PROTEIN PSTS"/>
    <property type="match status" value="1"/>
</dbReference>
<dbReference type="PANTHER" id="PTHR30570">
    <property type="entry name" value="PERIPLASMIC PHOSPHATE BINDING COMPONENT OF PHOSPHATE ABC TRANSPORTER"/>
    <property type="match status" value="1"/>
</dbReference>
<feature type="domain" description="PBP" evidence="3">
    <location>
        <begin position="25"/>
        <end position="307"/>
    </location>
</feature>
<dbReference type="Proteomes" id="UP001551482">
    <property type="component" value="Unassembled WGS sequence"/>
</dbReference>
<accession>A0ABV3DVC1</accession>
<dbReference type="Pfam" id="PF12849">
    <property type="entry name" value="PBP_like_2"/>
    <property type="match status" value="1"/>
</dbReference>
<dbReference type="SUPFAM" id="SSF53850">
    <property type="entry name" value="Periplasmic binding protein-like II"/>
    <property type="match status" value="1"/>
</dbReference>
<keyword evidence="5" id="KW-1185">Reference proteome</keyword>
<feature type="signal peptide" evidence="2">
    <location>
        <begin position="1"/>
        <end position="26"/>
    </location>
</feature>
<dbReference type="RefSeq" id="WP_358362974.1">
    <property type="nucleotide sequence ID" value="NZ_JBEZFP010000154.1"/>
</dbReference>
<evidence type="ECO:0000256" key="2">
    <source>
        <dbReference type="SAM" id="SignalP"/>
    </source>
</evidence>